<evidence type="ECO:0000313" key="2">
    <source>
        <dbReference type="Proteomes" id="UP000295106"/>
    </source>
</evidence>
<dbReference type="RefSeq" id="WP_132645229.1">
    <property type="nucleotide sequence ID" value="NZ_CP181386.1"/>
</dbReference>
<dbReference type="InterPro" id="IPR027417">
    <property type="entry name" value="P-loop_NTPase"/>
</dbReference>
<dbReference type="Gene3D" id="3.40.50.300">
    <property type="entry name" value="P-loop containing nucleotide triphosphate hydrolases"/>
    <property type="match status" value="1"/>
</dbReference>
<dbReference type="Proteomes" id="UP000295106">
    <property type="component" value="Unassembled WGS sequence"/>
</dbReference>
<sequence>MSAAELDDAAQAALVARLARTLEAEGPVQAFETHVSRVLVTPTQAWKFKKPIAPGFLDYTTRALRRHFCEAELRLNRRLAPALYECVLPVTGTPEAPRLGGPGEALDWTLQMRAFAQDGLWDRLAARGALGAAEVDALVGVVAPFHATADVAPADGEFGTPGQVRAPMLENLDVLQPLLAGTPAAAMLERLRAWEARRFAALAPVFAARLAAGRVRECHGDLHLGNVVEIEGRTTVFDCIEFNEGFRWIDVASEVAFMAMDLQAHGLSALAHRFVDGWMAACGDYDAARVLRYYRVHRALVRAKVAALRAAQPGAPAGAQAEALRYVALAEHATRGMPPTLFVTHGVSGSGKTTLTQALVERGALRVRADLERKRLFGLSPLERPDAALVPRLYGAEAGTATYARLLDAAAAVLDGGFPVVLDATFLHRPAREAARRFAAARGARFVLLDFAADEATLRSRVAARTRRGDDASDADLAVLEAQLRSGDPLDAAEAAQALRVSPDHTPDWDTLLAAP</sequence>
<accession>A0A4R2MAP0</accession>
<dbReference type="PANTHER" id="PTHR43883:SF1">
    <property type="entry name" value="GLUCONOKINASE"/>
    <property type="match status" value="1"/>
</dbReference>
<dbReference type="InterPro" id="IPR052732">
    <property type="entry name" value="Cell-binding_unc_protein"/>
</dbReference>
<name>A0A4R2MAP0_RUBGE</name>
<dbReference type="GeneID" id="99684097"/>
<dbReference type="SUPFAM" id="SSF52540">
    <property type="entry name" value="P-loop containing nucleoside triphosphate hydrolases"/>
    <property type="match status" value="1"/>
</dbReference>
<evidence type="ECO:0000313" key="1">
    <source>
        <dbReference type="EMBL" id="TCP03762.1"/>
    </source>
</evidence>
<organism evidence="1 2">
    <name type="scientific">Rubrivivax gelatinosus</name>
    <name type="common">Rhodocyclus gelatinosus</name>
    <name type="synonym">Rhodopseudomonas gelatinosa</name>
    <dbReference type="NCBI Taxonomy" id="28068"/>
    <lineage>
        <taxon>Bacteria</taxon>
        <taxon>Pseudomonadati</taxon>
        <taxon>Pseudomonadota</taxon>
        <taxon>Betaproteobacteria</taxon>
        <taxon>Burkholderiales</taxon>
        <taxon>Sphaerotilaceae</taxon>
        <taxon>Rubrivivax</taxon>
    </lineage>
</organism>
<dbReference type="InterPro" id="IPR011009">
    <property type="entry name" value="Kinase-like_dom_sf"/>
</dbReference>
<protein>
    <submittedName>
        <fullName evidence="1">Uncharacterized protein</fullName>
    </submittedName>
</protein>
<proteinExistence type="predicted"/>
<dbReference type="Pfam" id="PF13671">
    <property type="entry name" value="AAA_33"/>
    <property type="match status" value="1"/>
</dbReference>
<dbReference type="SUPFAM" id="SSF56112">
    <property type="entry name" value="Protein kinase-like (PK-like)"/>
    <property type="match status" value="1"/>
</dbReference>
<dbReference type="OrthoDB" id="9810277at2"/>
<dbReference type="PANTHER" id="PTHR43883">
    <property type="entry name" value="SLR0207 PROTEIN"/>
    <property type="match status" value="1"/>
</dbReference>
<reference evidence="1 2" key="1">
    <citation type="submission" date="2019-03" db="EMBL/GenBank/DDBJ databases">
        <title>Genomic Encyclopedia of Type Strains, Phase IV (KMG-IV): sequencing the most valuable type-strain genomes for metagenomic binning, comparative biology and taxonomic classification.</title>
        <authorList>
            <person name="Goeker M."/>
        </authorList>
    </citation>
    <scope>NUCLEOTIDE SEQUENCE [LARGE SCALE GENOMIC DNA]</scope>
    <source>
        <strain evidence="1 2">DSM 1709</strain>
    </source>
</reference>
<comment type="caution">
    <text evidence="1">The sequence shown here is derived from an EMBL/GenBank/DDBJ whole genome shotgun (WGS) entry which is preliminary data.</text>
</comment>
<dbReference type="AlphaFoldDB" id="A0A4R2MAP0"/>
<dbReference type="EMBL" id="SLXD01000003">
    <property type="protein sequence ID" value="TCP03762.1"/>
    <property type="molecule type" value="Genomic_DNA"/>
</dbReference>
<gene>
    <name evidence="1" type="ORF">EV684_1036</name>
</gene>